<dbReference type="Proteomes" id="UP000502706">
    <property type="component" value="Chromosome"/>
</dbReference>
<sequence length="89" mass="9979">MTDGPPYRDLGKLMAAMALKRLASDPSTIAARIREAADHAVDPEDVLDYLRGARCPAPKFISAFADAFSLTVEERRRLAWMYTFSELPY</sequence>
<evidence type="ECO:0000313" key="1">
    <source>
        <dbReference type="EMBL" id="QIN77656.1"/>
    </source>
</evidence>
<dbReference type="RefSeq" id="WP_166395335.1">
    <property type="nucleotide sequence ID" value="NZ_CP045121.1"/>
</dbReference>
<dbReference type="AlphaFoldDB" id="A0A6G8PUG7"/>
<keyword evidence="2" id="KW-1185">Reference proteome</keyword>
<protein>
    <submittedName>
        <fullName evidence="1">Uncharacterized protein</fullName>
    </submittedName>
</protein>
<accession>A0A6G8PUG7</accession>
<dbReference type="KEGG" id="rmar:GBA65_03070"/>
<evidence type="ECO:0000313" key="2">
    <source>
        <dbReference type="Proteomes" id="UP000502706"/>
    </source>
</evidence>
<proteinExistence type="predicted"/>
<organism evidence="1 2">
    <name type="scientific">Rubrobacter marinus</name>
    <dbReference type="NCBI Taxonomy" id="2653852"/>
    <lineage>
        <taxon>Bacteria</taxon>
        <taxon>Bacillati</taxon>
        <taxon>Actinomycetota</taxon>
        <taxon>Rubrobacteria</taxon>
        <taxon>Rubrobacterales</taxon>
        <taxon>Rubrobacteraceae</taxon>
        <taxon>Rubrobacter</taxon>
    </lineage>
</organism>
<gene>
    <name evidence="1" type="ORF">GBA65_03070</name>
</gene>
<name>A0A6G8PUG7_9ACTN</name>
<dbReference type="EMBL" id="CP045121">
    <property type="protein sequence ID" value="QIN77656.1"/>
    <property type="molecule type" value="Genomic_DNA"/>
</dbReference>
<reference evidence="1 2" key="1">
    <citation type="submission" date="2019-10" db="EMBL/GenBank/DDBJ databases">
        <title>Rubrobacter sp nov SCSIO 52915 isolated from a deep-sea sediment in the South China Sea.</title>
        <authorList>
            <person name="Chen R.W."/>
        </authorList>
    </citation>
    <scope>NUCLEOTIDE SEQUENCE [LARGE SCALE GENOMIC DNA]</scope>
    <source>
        <strain evidence="1 2">SCSIO 52915</strain>
    </source>
</reference>